<protein>
    <recommendedName>
        <fullName evidence="1">Transposase Helix-turn-helix domain-containing protein</fullName>
    </recommendedName>
</protein>
<evidence type="ECO:0000259" key="1">
    <source>
        <dbReference type="Pfam" id="PF13613"/>
    </source>
</evidence>
<accession>A0A919CGF7</accession>
<feature type="domain" description="Transposase Helix-turn-helix" evidence="1">
    <location>
        <begin position="34"/>
        <end position="74"/>
    </location>
</feature>
<dbReference type="Pfam" id="PF13613">
    <property type="entry name" value="HTH_Tnp_4"/>
    <property type="match status" value="1"/>
</dbReference>
<name>A0A919CGF7_9ACTN</name>
<sequence>MPVYPPTTDLSSRTLRHPTGQLSLRRRMFGTRWRRLPADRQALFALAYLWCGDTYAQLASGFGIGLAAVSRCVREDSAVDGPHRHRHPTALRETQAPRYELRFLIDPFGRHPCGNIHPFRHRDCSLRRTGLMNNAWVG</sequence>
<dbReference type="AlphaFoldDB" id="A0A919CGF7"/>
<dbReference type="InterPro" id="IPR027805">
    <property type="entry name" value="Transposase_HTH_dom"/>
</dbReference>
<evidence type="ECO:0000313" key="3">
    <source>
        <dbReference type="Proteomes" id="UP000638353"/>
    </source>
</evidence>
<dbReference type="Proteomes" id="UP000638353">
    <property type="component" value="Unassembled WGS sequence"/>
</dbReference>
<evidence type="ECO:0000313" key="2">
    <source>
        <dbReference type="EMBL" id="GHD18396.1"/>
    </source>
</evidence>
<dbReference type="EMBL" id="BMVC01000030">
    <property type="protein sequence ID" value="GHD18396.1"/>
    <property type="molecule type" value="Genomic_DNA"/>
</dbReference>
<reference evidence="2" key="2">
    <citation type="submission" date="2020-09" db="EMBL/GenBank/DDBJ databases">
        <authorList>
            <person name="Sun Q."/>
            <person name="Ohkuma M."/>
        </authorList>
    </citation>
    <scope>NUCLEOTIDE SEQUENCE</scope>
    <source>
        <strain evidence="2">JCM 4637</strain>
    </source>
</reference>
<proteinExistence type="predicted"/>
<organism evidence="2 3">
    <name type="scientific">Streptomyces finlayi</name>
    <dbReference type="NCBI Taxonomy" id="67296"/>
    <lineage>
        <taxon>Bacteria</taxon>
        <taxon>Bacillati</taxon>
        <taxon>Actinomycetota</taxon>
        <taxon>Actinomycetes</taxon>
        <taxon>Kitasatosporales</taxon>
        <taxon>Streptomycetaceae</taxon>
        <taxon>Streptomyces</taxon>
    </lineage>
</organism>
<gene>
    <name evidence="2" type="ORF">GCM10010334_81200</name>
</gene>
<reference evidence="2" key="1">
    <citation type="journal article" date="2014" name="Int. J. Syst. Evol. Microbiol.">
        <title>Complete genome sequence of Corynebacterium casei LMG S-19264T (=DSM 44701T), isolated from a smear-ripened cheese.</title>
        <authorList>
            <consortium name="US DOE Joint Genome Institute (JGI-PGF)"/>
            <person name="Walter F."/>
            <person name="Albersmeier A."/>
            <person name="Kalinowski J."/>
            <person name="Ruckert C."/>
        </authorList>
    </citation>
    <scope>NUCLEOTIDE SEQUENCE</scope>
    <source>
        <strain evidence="2">JCM 4637</strain>
    </source>
</reference>
<comment type="caution">
    <text evidence="2">The sequence shown here is derived from an EMBL/GenBank/DDBJ whole genome shotgun (WGS) entry which is preliminary data.</text>
</comment>